<evidence type="ECO:0000256" key="8">
    <source>
        <dbReference type="ARBA" id="ARBA00022679"/>
    </source>
</evidence>
<evidence type="ECO:0000256" key="3">
    <source>
        <dbReference type="ARBA" id="ARBA00004922"/>
    </source>
</evidence>
<evidence type="ECO:0000256" key="10">
    <source>
        <dbReference type="ARBA" id="ARBA00022723"/>
    </source>
</evidence>
<dbReference type="InterPro" id="IPR003378">
    <property type="entry name" value="Fringe-like_glycosylTrfase"/>
</dbReference>
<evidence type="ECO:0000256" key="22">
    <source>
        <dbReference type="ARBA" id="ARBA00059245"/>
    </source>
</evidence>
<evidence type="ECO:0000256" key="12">
    <source>
        <dbReference type="ARBA" id="ARBA00022968"/>
    </source>
</evidence>
<feature type="domain" description="Fringe-like glycosyltransferase" evidence="23">
    <location>
        <begin position="20"/>
        <end position="184"/>
    </location>
</feature>
<dbReference type="AlphaFoldDB" id="A0A0M3J062"/>
<dbReference type="InterPro" id="IPR026050">
    <property type="entry name" value="C1GALT1/C1GALT1_chp1"/>
</dbReference>
<keyword evidence="8" id="KW-0808">Transferase</keyword>
<reference evidence="26" key="1">
    <citation type="submission" date="2017-02" db="UniProtKB">
        <authorList>
            <consortium name="WormBaseParasite"/>
        </authorList>
    </citation>
    <scope>IDENTIFICATION</scope>
</reference>
<gene>
    <name evidence="24" type="ORF">ASIM_LOCUS795</name>
</gene>
<dbReference type="PANTHER" id="PTHR23033">
    <property type="entry name" value="BETA1,3-GALACTOSYLTRANSFERASE"/>
    <property type="match status" value="1"/>
</dbReference>
<comment type="similarity">
    <text evidence="4">Belongs to the glycosyltransferase 31 family. Beta3-Gal-T subfamily.</text>
</comment>
<comment type="subcellular location">
    <subcellularLocation>
        <location evidence="2">Membrane</location>
        <topology evidence="2">Single-pass type II membrane protein</topology>
    </subcellularLocation>
</comment>
<accession>A0A0M3J062</accession>
<keyword evidence="16" id="KW-0325">Glycoprotein</keyword>
<evidence type="ECO:0000256" key="15">
    <source>
        <dbReference type="ARBA" id="ARBA00023157"/>
    </source>
</evidence>
<keyword evidence="10" id="KW-0479">Metal-binding</keyword>
<evidence type="ECO:0000256" key="19">
    <source>
        <dbReference type="ARBA" id="ARBA00041226"/>
    </source>
</evidence>
<dbReference type="GO" id="GO:0016020">
    <property type="term" value="C:membrane"/>
    <property type="evidence" value="ECO:0007669"/>
    <property type="project" value="UniProtKB-SubCell"/>
</dbReference>
<evidence type="ECO:0000256" key="6">
    <source>
        <dbReference type="ARBA" id="ARBA00012557"/>
    </source>
</evidence>
<dbReference type="PANTHER" id="PTHR23033:SF14">
    <property type="entry name" value="GLYCOPROTEIN-N-ACETYLGALACTOSAMINE 3-BETA-GALACTOSYLTRANSFERASE 1-RELATED"/>
    <property type="match status" value="1"/>
</dbReference>
<dbReference type="OrthoDB" id="414175at2759"/>
<keyword evidence="9" id="KW-0812">Transmembrane</keyword>
<dbReference type="GO" id="GO:0016263">
    <property type="term" value="F:glycoprotein-N-acetylgalactosamine 3-beta-galactosyltransferase activity"/>
    <property type="evidence" value="ECO:0007669"/>
    <property type="project" value="UniProtKB-EC"/>
</dbReference>
<evidence type="ECO:0000256" key="13">
    <source>
        <dbReference type="ARBA" id="ARBA00022989"/>
    </source>
</evidence>
<sequence length="324" mass="37265">MTTAGDESALSRELFKNVRVYCWIMTSTNNTRKKAVNVNATWANRCNKHVFMTAAQVDGLPTVDLNVTEGREYLWMKTKEAFKHIYNNELHDYDWFLKADDDTFVIMENLRFMLLAYSADDPIYFGCKFKAFLSQGYMSGGAGYVLSREAVKRFVEDALPDPRKCKAKNTGAEDVELGKCLQNVAVIAGDSRDSQNRHRMLPFSPQSHVASNHTQPKWFYKYMYYSYKQGTECCSDYVISFHYVNAPMMYALNYIIYHVRAFGLVIGDFLDDQTDDAAADQMSLLERAKQKAIRYSKPLPKLVTVEEPEAAELRSMEEKMKKKT</sequence>
<comment type="pathway">
    <text evidence="3">Protein modification; protein glycosylation.</text>
</comment>
<keyword evidence="17" id="KW-0464">Manganese</keyword>
<keyword evidence="12" id="KW-0735">Signal-anchor</keyword>
<name>A0A0M3J062_ANISI</name>
<evidence type="ECO:0000256" key="14">
    <source>
        <dbReference type="ARBA" id="ARBA00023136"/>
    </source>
</evidence>
<dbReference type="UniPathway" id="UPA00378"/>
<keyword evidence="25" id="KW-1185">Reference proteome</keyword>
<evidence type="ECO:0000259" key="23">
    <source>
        <dbReference type="Pfam" id="PF02434"/>
    </source>
</evidence>
<dbReference type="GO" id="GO:0000166">
    <property type="term" value="F:nucleotide binding"/>
    <property type="evidence" value="ECO:0007669"/>
    <property type="project" value="UniProtKB-KW"/>
</dbReference>
<evidence type="ECO:0000256" key="20">
    <source>
        <dbReference type="ARBA" id="ARBA00042009"/>
    </source>
</evidence>
<dbReference type="Gene3D" id="3.90.550.50">
    <property type="match status" value="1"/>
</dbReference>
<evidence type="ECO:0000313" key="26">
    <source>
        <dbReference type="WBParaSite" id="ASIM_0000089801-mRNA-1"/>
    </source>
</evidence>
<evidence type="ECO:0000256" key="2">
    <source>
        <dbReference type="ARBA" id="ARBA00004606"/>
    </source>
</evidence>
<comment type="cofactor">
    <cofactor evidence="1">
        <name>Mn(2+)</name>
        <dbReference type="ChEBI" id="CHEBI:29035"/>
    </cofactor>
</comment>
<keyword evidence="14" id="KW-0472">Membrane</keyword>
<evidence type="ECO:0000256" key="5">
    <source>
        <dbReference type="ARBA" id="ARBA00011748"/>
    </source>
</evidence>
<evidence type="ECO:0000256" key="9">
    <source>
        <dbReference type="ARBA" id="ARBA00022692"/>
    </source>
</evidence>
<dbReference type="FunFam" id="3.90.550.50:FF:000017">
    <property type="entry name" value="Glycoprotein-N-acetylgalactosamine 3-beta-galactosyltransferase 1"/>
    <property type="match status" value="1"/>
</dbReference>
<evidence type="ECO:0000313" key="24">
    <source>
        <dbReference type="EMBL" id="VDK18097.1"/>
    </source>
</evidence>
<evidence type="ECO:0000256" key="1">
    <source>
        <dbReference type="ARBA" id="ARBA00001936"/>
    </source>
</evidence>
<dbReference type="WBParaSite" id="ASIM_0000089801-mRNA-1">
    <property type="protein sequence ID" value="ASIM_0000089801-mRNA-1"/>
    <property type="gene ID" value="ASIM_0000089801"/>
</dbReference>
<evidence type="ECO:0000256" key="7">
    <source>
        <dbReference type="ARBA" id="ARBA00022676"/>
    </source>
</evidence>
<comment type="function">
    <text evidence="22">Glycosyltransferase that generates the core 1 O-glycan Gal-beta1-3GalNAc-alpha1-Ser/Thr (T antigen), which is a precursor for many extended O-glycans in glycoproteins.</text>
</comment>
<keyword evidence="7" id="KW-0328">Glycosyltransferase</keyword>
<keyword evidence="13" id="KW-1133">Transmembrane helix</keyword>
<evidence type="ECO:0000313" key="25">
    <source>
        <dbReference type="Proteomes" id="UP000267096"/>
    </source>
</evidence>
<evidence type="ECO:0000256" key="16">
    <source>
        <dbReference type="ARBA" id="ARBA00023180"/>
    </source>
</evidence>
<reference evidence="24 25" key="2">
    <citation type="submission" date="2018-11" db="EMBL/GenBank/DDBJ databases">
        <authorList>
            <consortium name="Pathogen Informatics"/>
        </authorList>
    </citation>
    <scope>NUCLEOTIDE SEQUENCE [LARGE SCALE GENOMIC DNA]</scope>
</reference>
<dbReference type="GO" id="GO:0030145">
    <property type="term" value="F:manganese ion binding"/>
    <property type="evidence" value="ECO:0007669"/>
    <property type="project" value="UniProtKB-ARBA"/>
</dbReference>
<organism evidence="26">
    <name type="scientific">Anisakis simplex</name>
    <name type="common">Herring worm</name>
    <dbReference type="NCBI Taxonomy" id="6269"/>
    <lineage>
        <taxon>Eukaryota</taxon>
        <taxon>Metazoa</taxon>
        <taxon>Ecdysozoa</taxon>
        <taxon>Nematoda</taxon>
        <taxon>Chromadorea</taxon>
        <taxon>Rhabditida</taxon>
        <taxon>Spirurina</taxon>
        <taxon>Ascaridomorpha</taxon>
        <taxon>Ascaridoidea</taxon>
        <taxon>Anisakidae</taxon>
        <taxon>Anisakis</taxon>
        <taxon>Anisakis simplex complex</taxon>
    </lineage>
</organism>
<keyword evidence="15" id="KW-1015">Disulfide bond</keyword>
<proteinExistence type="inferred from homology"/>
<keyword evidence="11" id="KW-0547">Nucleotide-binding</keyword>
<comment type="subunit">
    <text evidence="5">Homodimer; disulfide-linked.</text>
</comment>
<evidence type="ECO:0000256" key="21">
    <source>
        <dbReference type="ARBA" id="ARBA00043065"/>
    </source>
</evidence>
<dbReference type="EMBL" id="UYRR01000655">
    <property type="protein sequence ID" value="VDK18097.1"/>
    <property type="molecule type" value="Genomic_DNA"/>
</dbReference>
<evidence type="ECO:0000256" key="4">
    <source>
        <dbReference type="ARBA" id="ARBA00006462"/>
    </source>
</evidence>
<evidence type="ECO:0000256" key="11">
    <source>
        <dbReference type="ARBA" id="ARBA00022741"/>
    </source>
</evidence>
<evidence type="ECO:0000256" key="17">
    <source>
        <dbReference type="ARBA" id="ARBA00023211"/>
    </source>
</evidence>
<evidence type="ECO:0000256" key="18">
    <source>
        <dbReference type="ARBA" id="ARBA00040898"/>
    </source>
</evidence>
<dbReference type="Proteomes" id="UP000267096">
    <property type="component" value="Unassembled WGS sequence"/>
</dbReference>
<dbReference type="Pfam" id="PF02434">
    <property type="entry name" value="Fringe"/>
    <property type="match status" value="1"/>
</dbReference>
<protein>
    <recommendedName>
        <fullName evidence="18">Glycoprotein-N-acetylgalactosamine 3-beta-galactosyltransferase 1</fullName>
        <ecNumber evidence="6">2.4.1.122</ecNumber>
    </recommendedName>
    <alternativeName>
        <fullName evidence="20">Core 1 O-glycan T-synthase</fullName>
    </alternativeName>
    <alternativeName>
        <fullName evidence="21">Core 1 UDP-galactose:N-acetylgalactosamine-alpha-R beta 1,3-galactosyltransferase 1</fullName>
    </alternativeName>
    <alternativeName>
        <fullName evidence="19">Core 1 beta1,3-galactosyltransferase 1</fullName>
    </alternativeName>
</protein>
<dbReference type="EC" id="2.4.1.122" evidence="6"/>